<dbReference type="RefSeq" id="WP_267677945.1">
    <property type="nucleotide sequence ID" value="NZ_CP113088.1"/>
</dbReference>
<proteinExistence type="predicted"/>
<dbReference type="Proteomes" id="UP001164705">
    <property type="component" value="Chromosome"/>
</dbReference>
<keyword evidence="2" id="KW-1185">Reference proteome</keyword>
<sequence length="319" mass="35663">MRNPFTTQHTVNASYYSATQGFEVSYNGEFAHVFQNWNLGLDARITSANFAVNFFGVGNETVYNPDAVDMDFNRTKISQWHFQPSLIYKTSGNVSAHIAAGVESYEVEDFENGFAEGFFNAANDVFENQMYVGGEVGIHFNNKSGLLSLPRRGLELGVVAGYKQSVDSEFDNQLSYIKPTASFIYPIHESGLVTLATKAQANFILGDSYEFYHAATVGGNTSLRGFRNDRFLGETSFFQTTDLRVCFLEVRTGFVPLRIGVTGGYDLGRVWNENEDSNQWHDSYGGSIFINGFQAFTANIGYYQSVEDSRIIFTAGFRF</sequence>
<evidence type="ECO:0000313" key="2">
    <source>
        <dbReference type="Proteomes" id="UP001164705"/>
    </source>
</evidence>
<gene>
    <name evidence="1" type="ORF">N7U66_07475</name>
</gene>
<evidence type="ECO:0000313" key="1">
    <source>
        <dbReference type="EMBL" id="WAC03364.1"/>
    </source>
</evidence>
<name>A0A9E8SFF6_9FLAO</name>
<reference evidence="1" key="1">
    <citation type="submission" date="2022-11" db="EMBL/GenBank/DDBJ databases">
        <title>Lacinutrix neustonica HL-RS19T sp. nov., isolated from the surface microlayer sample of brackish Lake Shihwa.</title>
        <authorList>
            <person name="Choi J.Y."/>
            <person name="Hwang C.Y."/>
        </authorList>
    </citation>
    <scope>NUCLEOTIDE SEQUENCE</scope>
    <source>
        <strain evidence="1">HL-RS19</strain>
    </source>
</reference>
<accession>A0A9E8SFF6</accession>
<organism evidence="1 2">
    <name type="scientific">Lacinutrix neustonica</name>
    <dbReference type="NCBI Taxonomy" id="2980107"/>
    <lineage>
        <taxon>Bacteria</taxon>
        <taxon>Pseudomonadati</taxon>
        <taxon>Bacteroidota</taxon>
        <taxon>Flavobacteriia</taxon>
        <taxon>Flavobacteriales</taxon>
        <taxon>Flavobacteriaceae</taxon>
        <taxon>Lacinutrix</taxon>
    </lineage>
</organism>
<protein>
    <submittedName>
        <fullName evidence="1">Uncharacterized protein</fullName>
    </submittedName>
</protein>
<dbReference type="KEGG" id="lnu:N7U66_07475"/>
<dbReference type="EMBL" id="CP113088">
    <property type="protein sequence ID" value="WAC03364.1"/>
    <property type="molecule type" value="Genomic_DNA"/>
</dbReference>
<dbReference type="AlphaFoldDB" id="A0A9E8SFF6"/>